<dbReference type="AlphaFoldDB" id="A0A1D7VJU0"/>
<dbReference type="PANTHER" id="PTHR43698">
    <property type="entry name" value="RIBD C-TERMINAL DOMAIN CONTAINING PROTEIN"/>
    <property type="match status" value="1"/>
</dbReference>
<dbReference type="RefSeq" id="WP_069568978.1">
    <property type="nucleotide sequence ID" value="NZ_CP017157.1"/>
</dbReference>
<name>A0A1D7VJU0_9ACTN</name>
<dbReference type="InterPro" id="IPR047263">
    <property type="entry name" value="HNL-like_cupin"/>
</dbReference>
<dbReference type="EMBL" id="CP017157">
    <property type="protein sequence ID" value="AOP47019.1"/>
    <property type="molecule type" value="Genomic_DNA"/>
</dbReference>
<evidence type="ECO:0000313" key="3">
    <source>
        <dbReference type="Proteomes" id="UP000094094"/>
    </source>
</evidence>
<dbReference type="KEGG" id="slc:SL103_12825"/>
<accession>A0A1D7VJU0</accession>
<evidence type="ECO:0000313" key="2">
    <source>
        <dbReference type="EMBL" id="AOP47019.1"/>
    </source>
</evidence>
<dbReference type="InterPro" id="IPR011051">
    <property type="entry name" value="RmlC_Cupin_sf"/>
</dbReference>
<sequence length="133" mass="14341">MEITRELPAGRPGPAEHFTGTVRLHEIAVPPAPSRLRIFRVHFAPGARTAWHTHPHGQVLHVTEGAGLVQRAGGPVEPIRPGDTVWIAPGERHWHGAGPDSFMTHLATVEAAADGTTTEWAEPVGPHEYPGDE</sequence>
<protein>
    <submittedName>
        <fullName evidence="2">Cupin</fullName>
    </submittedName>
</protein>
<dbReference type="Proteomes" id="UP000094094">
    <property type="component" value="Chromosome"/>
</dbReference>
<dbReference type="Pfam" id="PF07883">
    <property type="entry name" value="Cupin_2"/>
    <property type="match status" value="1"/>
</dbReference>
<reference evidence="2 3" key="1">
    <citation type="submission" date="2016-09" db="EMBL/GenBank/DDBJ databases">
        <title>Complete genome sequencing of Streptomyces lydicus 103 and metabolic pathways analysis of antibiotic biosynthesis.</title>
        <authorList>
            <person name="Jia N."/>
            <person name="Ding M.-Z."/>
            <person name="Gao F."/>
            <person name="Yuan Y.-J."/>
        </authorList>
    </citation>
    <scope>NUCLEOTIDE SEQUENCE [LARGE SCALE GENOMIC DNA]</scope>
    <source>
        <strain evidence="2 3">103</strain>
    </source>
</reference>
<proteinExistence type="predicted"/>
<organism evidence="2 3">
    <name type="scientific">Streptomyces lydicus</name>
    <dbReference type="NCBI Taxonomy" id="47763"/>
    <lineage>
        <taxon>Bacteria</taxon>
        <taxon>Bacillati</taxon>
        <taxon>Actinomycetota</taxon>
        <taxon>Actinomycetes</taxon>
        <taxon>Kitasatosporales</taxon>
        <taxon>Streptomycetaceae</taxon>
        <taxon>Streptomyces</taxon>
    </lineage>
</organism>
<gene>
    <name evidence="2" type="ORF">SL103_12825</name>
</gene>
<dbReference type="Gene3D" id="2.60.120.10">
    <property type="entry name" value="Jelly Rolls"/>
    <property type="match status" value="1"/>
</dbReference>
<dbReference type="InterPro" id="IPR014710">
    <property type="entry name" value="RmlC-like_jellyroll"/>
</dbReference>
<feature type="domain" description="Cupin type-2" evidence="1">
    <location>
        <begin position="40"/>
        <end position="96"/>
    </location>
</feature>
<dbReference type="OrthoDB" id="9802489at2"/>
<evidence type="ECO:0000259" key="1">
    <source>
        <dbReference type="Pfam" id="PF07883"/>
    </source>
</evidence>
<dbReference type="SUPFAM" id="SSF51182">
    <property type="entry name" value="RmlC-like cupins"/>
    <property type="match status" value="1"/>
</dbReference>
<dbReference type="PANTHER" id="PTHR43698:SF1">
    <property type="entry name" value="BLL4564 PROTEIN"/>
    <property type="match status" value="1"/>
</dbReference>
<keyword evidence="3" id="KW-1185">Reference proteome</keyword>
<dbReference type="InterPro" id="IPR013096">
    <property type="entry name" value="Cupin_2"/>
</dbReference>
<dbReference type="CDD" id="cd02233">
    <property type="entry name" value="cupin_HNL-like"/>
    <property type="match status" value="1"/>
</dbReference>